<evidence type="ECO:0000256" key="3">
    <source>
        <dbReference type="ARBA" id="ARBA00022692"/>
    </source>
</evidence>
<evidence type="ECO:0000256" key="8">
    <source>
        <dbReference type="ARBA" id="ARBA00035585"/>
    </source>
</evidence>
<dbReference type="HAMAP" id="MF_00454">
    <property type="entry name" value="FluC"/>
    <property type="match status" value="1"/>
</dbReference>
<evidence type="ECO:0000256" key="6">
    <source>
        <dbReference type="ARBA" id="ARBA00023303"/>
    </source>
</evidence>
<dbReference type="AlphaFoldDB" id="A7NMY5"/>
<dbReference type="STRING" id="383372.Rcas_2843"/>
<dbReference type="NCBIfam" id="TIGR00494">
    <property type="entry name" value="crcB"/>
    <property type="match status" value="1"/>
</dbReference>
<name>A7NMY5_ROSCS</name>
<organism evidence="11 12">
    <name type="scientific">Roseiflexus castenholzii (strain DSM 13941 / HLO8)</name>
    <dbReference type="NCBI Taxonomy" id="383372"/>
    <lineage>
        <taxon>Bacteria</taxon>
        <taxon>Bacillati</taxon>
        <taxon>Chloroflexota</taxon>
        <taxon>Chloroflexia</taxon>
        <taxon>Chloroflexales</taxon>
        <taxon>Roseiflexineae</taxon>
        <taxon>Roseiflexaceae</taxon>
        <taxon>Roseiflexus</taxon>
    </lineage>
</organism>
<accession>A7NMY5</accession>
<keyword evidence="10" id="KW-0915">Sodium</keyword>
<keyword evidence="10" id="KW-0406">Ion transport</keyword>
<dbReference type="PANTHER" id="PTHR28259:SF1">
    <property type="entry name" value="FLUORIDE EXPORT PROTEIN 1-RELATED"/>
    <property type="match status" value="1"/>
</dbReference>
<evidence type="ECO:0000256" key="10">
    <source>
        <dbReference type="HAMAP-Rule" id="MF_00454"/>
    </source>
</evidence>
<reference evidence="11 12" key="1">
    <citation type="submission" date="2007-08" db="EMBL/GenBank/DDBJ databases">
        <title>Complete sequence of Roseiflexus castenholzii DSM 13941.</title>
        <authorList>
            <consortium name="US DOE Joint Genome Institute"/>
            <person name="Copeland A."/>
            <person name="Lucas S."/>
            <person name="Lapidus A."/>
            <person name="Barry K."/>
            <person name="Glavina del Rio T."/>
            <person name="Dalin E."/>
            <person name="Tice H."/>
            <person name="Pitluck S."/>
            <person name="Thompson L.S."/>
            <person name="Brettin T."/>
            <person name="Bruce D."/>
            <person name="Detter J.C."/>
            <person name="Han C."/>
            <person name="Tapia R."/>
            <person name="Schmutz J."/>
            <person name="Larimer F."/>
            <person name="Land M."/>
            <person name="Hauser L."/>
            <person name="Kyrpides N."/>
            <person name="Mikhailova N."/>
            <person name="Bryant D.A."/>
            <person name="Hanada S."/>
            <person name="Tsukatani Y."/>
            <person name="Richardson P."/>
        </authorList>
    </citation>
    <scope>NUCLEOTIDE SEQUENCE [LARGE SCALE GENOMIC DNA]</scope>
    <source>
        <strain evidence="12">DSM 13941 / HLO8</strain>
    </source>
</reference>
<dbReference type="GO" id="GO:0005886">
    <property type="term" value="C:plasma membrane"/>
    <property type="evidence" value="ECO:0007669"/>
    <property type="project" value="UniProtKB-SubCell"/>
</dbReference>
<feature type="transmembrane region" description="Helical" evidence="10">
    <location>
        <begin position="105"/>
        <end position="129"/>
    </location>
</feature>
<evidence type="ECO:0000256" key="5">
    <source>
        <dbReference type="ARBA" id="ARBA00023136"/>
    </source>
</evidence>
<keyword evidence="10" id="KW-0479">Metal-binding</keyword>
<evidence type="ECO:0000313" key="11">
    <source>
        <dbReference type="EMBL" id="ABU58914.1"/>
    </source>
</evidence>
<gene>
    <name evidence="10" type="primary">fluC</name>
    <name evidence="10" type="synonym">crcB</name>
    <name evidence="11" type="ordered locus">Rcas_2843</name>
</gene>
<dbReference type="PANTHER" id="PTHR28259">
    <property type="entry name" value="FLUORIDE EXPORT PROTEIN 1-RELATED"/>
    <property type="match status" value="1"/>
</dbReference>
<feature type="binding site" evidence="10">
    <location>
        <position position="83"/>
    </location>
    <ligand>
        <name>Na(+)</name>
        <dbReference type="ChEBI" id="CHEBI:29101"/>
        <note>structural</note>
    </ligand>
</feature>
<dbReference type="RefSeq" id="WP_012121338.1">
    <property type="nucleotide sequence ID" value="NC_009767.1"/>
</dbReference>
<comment type="subcellular location">
    <subcellularLocation>
        <location evidence="1 10">Cell membrane</location>
        <topology evidence="1 10">Multi-pass membrane protein</topology>
    </subcellularLocation>
</comment>
<dbReference type="GO" id="GO:0140114">
    <property type="term" value="P:cellular detoxification of fluoride"/>
    <property type="evidence" value="ECO:0007669"/>
    <property type="project" value="UniProtKB-UniRule"/>
</dbReference>
<evidence type="ECO:0000256" key="1">
    <source>
        <dbReference type="ARBA" id="ARBA00004651"/>
    </source>
</evidence>
<dbReference type="GO" id="GO:0046872">
    <property type="term" value="F:metal ion binding"/>
    <property type="evidence" value="ECO:0007669"/>
    <property type="project" value="UniProtKB-KW"/>
</dbReference>
<feature type="binding site" evidence="10">
    <location>
        <position position="80"/>
    </location>
    <ligand>
        <name>Na(+)</name>
        <dbReference type="ChEBI" id="CHEBI:29101"/>
        <note>structural</note>
    </ligand>
</feature>
<evidence type="ECO:0000256" key="7">
    <source>
        <dbReference type="ARBA" id="ARBA00035120"/>
    </source>
</evidence>
<dbReference type="Proteomes" id="UP000000263">
    <property type="component" value="Chromosome"/>
</dbReference>
<evidence type="ECO:0000313" key="12">
    <source>
        <dbReference type="Proteomes" id="UP000000263"/>
    </source>
</evidence>
<keyword evidence="5 10" id="KW-0472">Membrane</keyword>
<evidence type="ECO:0000256" key="9">
    <source>
        <dbReference type="ARBA" id="ARBA00049940"/>
    </source>
</evidence>
<keyword evidence="3 10" id="KW-0812">Transmembrane</keyword>
<keyword evidence="12" id="KW-1185">Reference proteome</keyword>
<dbReference type="EMBL" id="CP000804">
    <property type="protein sequence ID" value="ABU58914.1"/>
    <property type="molecule type" value="Genomic_DNA"/>
</dbReference>
<dbReference type="InterPro" id="IPR003691">
    <property type="entry name" value="FluC"/>
</dbReference>
<proteinExistence type="inferred from homology"/>
<dbReference type="KEGG" id="rca:Rcas_2843"/>
<keyword evidence="2 10" id="KW-1003">Cell membrane</keyword>
<comment type="activity regulation">
    <text evidence="10">Na(+) is not transported, but it plays an essential structural role and its presence is essential for fluoride channel function.</text>
</comment>
<feature type="transmembrane region" description="Helical" evidence="10">
    <location>
        <begin position="43"/>
        <end position="60"/>
    </location>
</feature>
<evidence type="ECO:0000256" key="4">
    <source>
        <dbReference type="ARBA" id="ARBA00022989"/>
    </source>
</evidence>
<comment type="function">
    <text evidence="9 10">Fluoride-specific ion channel. Important for reducing fluoride concentration in the cell, thus reducing its toxicity.</text>
</comment>
<protein>
    <recommendedName>
        <fullName evidence="10">Fluoride-specific ion channel FluC</fullName>
    </recommendedName>
</protein>
<dbReference type="eggNOG" id="COG0239">
    <property type="taxonomic scope" value="Bacteria"/>
</dbReference>
<comment type="similarity">
    <text evidence="7 10">Belongs to the fluoride channel Fluc/FEX (TC 1.A.43) family.</text>
</comment>
<dbReference type="Pfam" id="PF02537">
    <property type="entry name" value="CRCB"/>
    <property type="match status" value="1"/>
</dbReference>
<keyword evidence="4 10" id="KW-1133">Transmembrane helix</keyword>
<dbReference type="HOGENOM" id="CLU_114342_2_3_0"/>
<evidence type="ECO:0000256" key="2">
    <source>
        <dbReference type="ARBA" id="ARBA00022475"/>
    </source>
</evidence>
<feature type="transmembrane region" description="Helical" evidence="10">
    <location>
        <begin position="72"/>
        <end position="93"/>
    </location>
</feature>
<comment type="catalytic activity">
    <reaction evidence="8">
        <text>fluoride(in) = fluoride(out)</text>
        <dbReference type="Rhea" id="RHEA:76159"/>
        <dbReference type="ChEBI" id="CHEBI:17051"/>
    </reaction>
    <physiologicalReaction direction="left-to-right" evidence="8">
        <dbReference type="Rhea" id="RHEA:76160"/>
    </physiologicalReaction>
</comment>
<keyword evidence="10" id="KW-0813">Transport</keyword>
<dbReference type="GO" id="GO:0062054">
    <property type="term" value="F:fluoride channel activity"/>
    <property type="evidence" value="ECO:0007669"/>
    <property type="project" value="UniProtKB-UniRule"/>
</dbReference>
<keyword evidence="6 10" id="KW-0407">Ion channel</keyword>
<sequence length="130" mass="13469">MVNSALLNAIAIAVGAAIGANLRYSLSLWAAQRWGASFPYGTLIVNVIGSFLIGLVLVLATTRLNLSDLARLLIVTGLLGGFTTFSSLSFETYSLIVSGSWRVAGIYLASSFGLGMAGVFLGAGVARLLP</sequence>